<keyword evidence="4" id="KW-0067">ATP-binding</keyword>
<keyword evidence="6" id="KW-1185">Reference proteome</keyword>
<dbReference type="WBParaSite" id="ACRNAN_Path_681.g2546.t1">
    <property type="protein sequence ID" value="ACRNAN_Path_681.g2546.t1"/>
    <property type="gene ID" value="ACRNAN_Path_681.g2546"/>
</dbReference>
<feature type="domain" description="UBC core" evidence="5">
    <location>
        <begin position="2"/>
        <end position="148"/>
    </location>
</feature>
<evidence type="ECO:0000256" key="3">
    <source>
        <dbReference type="PROSITE-ProRule" id="PRU10133"/>
    </source>
</evidence>
<dbReference type="GO" id="GO:0016740">
    <property type="term" value="F:transferase activity"/>
    <property type="evidence" value="ECO:0007669"/>
    <property type="project" value="UniProtKB-KW"/>
</dbReference>
<dbReference type="InterPro" id="IPR016135">
    <property type="entry name" value="UBQ-conjugating_enzyme/RWD"/>
</dbReference>
<dbReference type="Pfam" id="PF00179">
    <property type="entry name" value="UQ_con"/>
    <property type="match status" value="1"/>
</dbReference>
<dbReference type="GO" id="GO:0005524">
    <property type="term" value="F:ATP binding"/>
    <property type="evidence" value="ECO:0007669"/>
    <property type="project" value="UniProtKB-UniRule"/>
</dbReference>
<dbReference type="SUPFAM" id="SSF54495">
    <property type="entry name" value="UBC-like"/>
    <property type="match status" value="1"/>
</dbReference>
<dbReference type="InterPro" id="IPR050113">
    <property type="entry name" value="Ub_conjugating_enzyme"/>
</dbReference>
<dbReference type="GO" id="GO:0032446">
    <property type="term" value="P:protein modification by small protein conjugation"/>
    <property type="evidence" value="ECO:0007669"/>
    <property type="project" value="UniProtKB-ARBA"/>
</dbReference>
<dbReference type="Gene3D" id="3.10.110.10">
    <property type="entry name" value="Ubiquitin Conjugating Enzyme"/>
    <property type="match status" value="1"/>
</dbReference>
<dbReference type="SMART" id="SM00212">
    <property type="entry name" value="UBCc"/>
    <property type="match status" value="1"/>
</dbReference>
<accession>A0A914CA04</accession>
<evidence type="ECO:0000313" key="7">
    <source>
        <dbReference type="WBParaSite" id="ACRNAN_Path_681.g2546.t1"/>
    </source>
</evidence>
<dbReference type="AlphaFoldDB" id="A0A914CA04"/>
<keyword evidence="2 4" id="KW-0833">Ubl conjugation pathway</keyword>
<dbReference type="PROSITE" id="PS00183">
    <property type="entry name" value="UBC_1"/>
    <property type="match status" value="1"/>
</dbReference>
<evidence type="ECO:0000256" key="1">
    <source>
        <dbReference type="ARBA" id="ARBA00022679"/>
    </source>
</evidence>
<dbReference type="InterPro" id="IPR023313">
    <property type="entry name" value="UBQ-conjugating_AS"/>
</dbReference>
<dbReference type="PANTHER" id="PTHR24067">
    <property type="entry name" value="UBIQUITIN-CONJUGATING ENZYME E2"/>
    <property type="match status" value="1"/>
</dbReference>
<keyword evidence="1" id="KW-0808">Transferase</keyword>
<evidence type="ECO:0000256" key="4">
    <source>
        <dbReference type="RuleBase" id="RU362109"/>
    </source>
</evidence>
<keyword evidence="4" id="KW-0547">Nucleotide-binding</keyword>
<sequence length="152" mass="17684">MSGNKRLMRDVRDILTSNRKDIRALDTDLGSLNVRNYLLLPTLEPYNERAFCVSLEFTQYPEKAPNVCIKTKMYHPNVRDNGQVCLHMLTDAGWKPGVTILELLDEILKLINEPQLDRPANQEIAAQYQQRREEFNKAAQEHVRKYGETRPE</sequence>
<dbReference type="InterPro" id="IPR000608">
    <property type="entry name" value="UBC"/>
</dbReference>
<name>A0A914CA04_9BILA</name>
<feature type="active site" description="Glycyl thioester intermediate" evidence="3">
    <location>
        <position position="85"/>
    </location>
</feature>
<evidence type="ECO:0000313" key="6">
    <source>
        <dbReference type="Proteomes" id="UP000887540"/>
    </source>
</evidence>
<dbReference type="Proteomes" id="UP000887540">
    <property type="component" value="Unplaced"/>
</dbReference>
<proteinExistence type="inferred from homology"/>
<reference evidence="7" key="1">
    <citation type="submission" date="2022-11" db="UniProtKB">
        <authorList>
            <consortium name="WormBaseParasite"/>
        </authorList>
    </citation>
    <scope>IDENTIFICATION</scope>
</reference>
<organism evidence="6 7">
    <name type="scientific">Acrobeloides nanus</name>
    <dbReference type="NCBI Taxonomy" id="290746"/>
    <lineage>
        <taxon>Eukaryota</taxon>
        <taxon>Metazoa</taxon>
        <taxon>Ecdysozoa</taxon>
        <taxon>Nematoda</taxon>
        <taxon>Chromadorea</taxon>
        <taxon>Rhabditida</taxon>
        <taxon>Tylenchina</taxon>
        <taxon>Cephalobomorpha</taxon>
        <taxon>Cephaloboidea</taxon>
        <taxon>Cephalobidae</taxon>
        <taxon>Acrobeloides</taxon>
    </lineage>
</organism>
<comment type="similarity">
    <text evidence="4">Belongs to the ubiquitin-conjugating enzyme family.</text>
</comment>
<evidence type="ECO:0000256" key="2">
    <source>
        <dbReference type="ARBA" id="ARBA00022786"/>
    </source>
</evidence>
<evidence type="ECO:0000259" key="5">
    <source>
        <dbReference type="PROSITE" id="PS50127"/>
    </source>
</evidence>
<protein>
    <submittedName>
        <fullName evidence="7">UBC core domain-containing protein</fullName>
    </submittedName>
</protein>
<dbReference type="PROSITE" id="PS50127">
    <property type="entry name" value="UBC_2"/>
    <property type="match status" value="1"/>
</dbReference>